<dbReference type="Proteomes" id="UP000885672">
    <property type="component" value="Unassembled WGS sequence"/>
</dbReference>
<dbReference type="AlphaFoldDB" id="A0A7V0T456"/>
<protein>
    <submittedName>
        <fullName evidence="1">Exo-alpha-sialidase</fullName>
    </submittedName>
</protein>
<dbReference type="EMBL" id="DSBX01000044">
    <property type="protein sequence ID" value="HDQ98894.1"/>
    <property type="molecule type" value="Genomic_DNA"/>
</dbReference>
<reference evidence="1" key="1">
    <citation type="journal article" date="2020" name="mSystems">
        <title>Genome- and Community-Level Interaction Insights into Carbon Utilization and Element Cycling Functions of Hydrothermarchaeota in Hydrothermal Sediment.</title>
        <authorList>
            <person name="Zhou Z."/>
            <person name="Liu Y."/>
            <person name="Xu W."/>
            <person name="Pan J."/>
            <person name="Luo Z.H."/>
            <person name="Li M."/>
        </authorList>
    </citation>
    <scope>NUCLEOTIDE SEQUENCE [LARGE SCALE GENOMIC DNA]</scope>
    <source>
        <strain evidence="1">SpSt-1182</strain>
    </source>
</reference>
<evidence type="ECO:0000313" key="1">
    <source>
        <dbReference type="EMBL" id="HDQ98894.1"/>
    </source>
</evidence>
<comment type="caution">
    <text evidence="1">The sequence shown here is derived from an EMBL/GenBank/DDBJ whole genome shotgun (WGS) entry which is preliminary data.</text>
</comment>
<gene>
    <name evidence="1" type="ORF">ENN51_01205</name>
</gene>
<proteinExistence type="predicted"/>
<accession>A0A7V0T456</accession>
<organism evidence="1">
    <name type="scientific">candidate division WOR-3 bacterium</name>
    <dbReference type="NCBI Taxonomy" id="2052148"/>
    <lineage>
        <taxon>Bacteria</taxon>
        <taxon>Bacteria division WOR-3</taxon>
    </lineage>
</organism>
<dbReference type="InterPro" id="IPR036278">
    <property type="entry name" value="Sialidase_sf"/>
</dbReference>
<dbReference type="SUPFAM" id="SSF50939">
    <property type="entry name" value="Sialidases"/>
    <property type="match status" value="1"/>
</dbReference>
<name>A0A7V0T456_UNCW3</name>
<sequence length="526" mass="56809">MERPGLIGLVLAGIAGAQVLPGVIDTVGGTTFDNQNSGPSLRMAWRDPAFGLHIAWTFSAQPQGSNWPDRTMRYNFFDAGTGAWNWLDPDYMNSGMNSQMRRTGYGTLDVDPDGAAVIATHYNVGGMPPNFAPTAVRDLAPGAGVFEECIGAPGLTGWFLPVVGAGGDGGIHLLLIKFQAEDNLFYSRSDPWCTWRAPEAWHQGSAFGHNLTASRVSGRVLATWMSGANAELTLNYRFSDDGGASWNAPVVLEPPTAWGGDTTAVCARGAGVVFDANDDWLLATTVLPVVGDSAYQNPAQLWLFSSAAMTWFPVHRAEAAVLAGRFGSHAAICDRPSIGINPGTGRLYVAWEEFHPDNAEPSTDMLRADIWLAWSDDGALSWSDPVALTEPDESSKRLPHLAADCSGDSLAVIWVQDLIAGFNVDEIGPASYNPVCVWQGRAVGIADESRPAVHRPDWRPPVVVRAILRLPPGEPALLLDASGRKIMNLRPGENDIGHLPPGVYFVRRHRDSRAVRLTKLPWEKRG</sequence>
<dbReference type="CDD" id="cd15482">
    <property type="entry name" value="Sialidase_non-viral"/>
    <property type="match status" value="1"/>
</dbReference>